<name>A0A179UJP0_BLAGS</name>
<sequence>METDQEVGFLRFADVWVPDRNQYILPVPEISSSSMLLLLPRRTLYGFRRSVDPTLLTVERLKIAFQTSTTKSKPLSGVARLASALPLAIMPTIGSGAGRRLGQESYAA</sequence>
<dbReference type="Proteomes" id="UP000002038">
    <property type="component" value="Unassembled WGS sequence"/>
</dbReference>
<proteinExistence type="predicted"/>
<keyword evidence="2" id="KW-1185">Reference proteome</keyword>
<dbReference type="RefSeq" id="XP_031577667.1">
    <property type="nucleotide sequence ID" value="XM_031721198.1"/>
</dbReference>
<protein>
    <submittedName>
        <fullName evidence="1">Uncharacterized protein</fullName>
    </submittedName>
</protein>
<dbReference type="AlphaFoldDB" id="A0A179UJP0"/>
<dbReference type="GeneID" id="42528065"/>
<gene>
    <name evidence="1" type="ORF">BDBG_03328</name>
</gene>
<reference evidence="2" key="1">
    <citation type="journal article" date="2015" name="PLoS Genet.">
        <title>The dynamic genome and transcriptome of the human fungal pathogen Blastomyces and close relative Emmonsia.</title>
        <authorList>
            <person name="Munoz J.F."/>
            <person name="Gauthier G.M."/>
            <person name="Desjardins C.A."/>
            <person name="Gallo J.E."/>
            <person name="Holder J."/>
            <person name="Sullivan T.D."/>
            <person name="Marty A.J."/>
            <person name="Carmen J.C."/>
            <person name="Chen Z."/>
            <person name="Ding L."/>
            <person name="Gujja S."/>
            <person name="Magrini V."/>
            <person name="Misas E."/>
            <person name="Mitreva M."/>
            <person name="Priest M."/>
            <person name="Saif S."/>
            <person name="Whiston E.A."/>
            <person name="Young S."/>
            <person name="Zeng Q."/>
            <person name="Goldman W.E."/>
            <person name="Mardis E.R."/>
            <person name="Taylor J.W."/>
            <person name="McEwen J.G."/>
            <person name="Clay O.K."/>
            <person name="Klein B.S."/>
            <person name="Cuomo C.A."/>
        </authorList>
    </citation>
    <scope>NUCLEOTIDE SEQUENCE [LARGE SCALE GENOMIC DNA]</scope>
    <source>
        <strain evidence="2">SLH14081</strain>
    </source>
</reference>
<evidence type="ECO:0000313" key="2">
    <source>
        <dbReference type="Proteomes" id="UP000002038"/>
    </source>
</evidence>
<evidence type="ECO:0000313" key="1">
    <source>
        <dbReference type="EMBL" id="OAT07241.1"/>
    </source>
</evidence>
<accession>A0A179UJP0</accession>
<dbReference type="EMBL" id="GG657452">
    <property type="protein sequence ID" value="OAT07241.1"/>
    <property type="molecule type" value="Genomic_DNA"/>
</dbReference>
<dbReference type="KEGG" id="bgh:BDBG_03328"/>
<organism evidence="1 2">
    <name type="scientific">Blastomyces gilchristii (strain SLH14081)</name>
    <name type="common">Blastomyces dermatitidis</name>
    <dbReference type="NCBI Taxonomy" id="559298"/>
    <lineage>
        <taxon>Eukaryota</taxon>
        <taxon>Fungi</taxon>
        <taxon>Dikarya</taxon>
        <taxon>Ascomycota</taxon>
        <taxon>Pezizomycotina</taxon>
        <taxon>Eurotiomycetes</taxon>
        <taxon>Eurotiomycetidae</taxon>
        <taxon>Onygenales</taxon>
        <taxon>Ajellomycetaceae</taxon>
        <taxon>Blastomyces</taxon>
    </lineage>
</organism>
<dbReference type="VEuPathDB" id="FungiDB:BDBG_03328"/>